<evidence type="ECO:0000256" key="2">
    <source>
        <dbReference type="ARBA" id="ARBA00022630"/>
    </source>
</evidence>
<evidence type="ECO:0000259" key="6">
    <source>
        <dbReference type="Pfam" id="PF07992"/>
    </source>
</evidence>
<dbReference type="Pfam" id="PF14759">
    <property type="entry name" value="Reductase_C"/>
    <property type="match status" value="1"/>
</dbReference>
<dbReference type="Gene3D" id="3.50.50.60">
    <property type="entry name" value="FAD/NAD(P)-binding domain"/>
    <property type="match status" value="2"/>
</dbReference>
<keyword evidence="4" id="KW-0560">Oxidoreductase</keyword>
<evidence type="ECO:0000313" key="9">
    <source>
        <dbReference type="Proteomes" id="UP000586042"/>
    </source>
</evidence>
<keyword evidence="3" id="KW-0274">FAD</keyword>
<comment type="cofactor">
    <cofactor evidence="1">
        <name>FAD</name>
        <dbReference type="ChEBI" id="CHEBI:57692"/>
    </cofactor>
</comment>
<dbReference type="AlphaFoldDB" id="A0A7Y6M2U2"/>
<dbReference type="InterPro" id="IPR028202">
    <property type="entry name" value="Reductase_C"/>
</dbReference>
<feature type="domain" description="FAD/NAD(P)-binding" evidence="6">
    <location>
        <begin position="7"/>
        <end position="302"/>
    </location>
</feature>
<dbReference type="RefSeq" id="WP_175589314.1">
    <property type="nucleotide sequence ID" value="NZ_JABWGN010000004.1"/>
</dbReference>
<gene>
    <name evidence="8" type="ORF">HTZ77_10460</name>
</gene>
<sequence>MTAPAGVLVVGASAGGLAVAEALRRQGHRGGLTVLGAEAHPPYDRPPLSKQVLRGAWERERAHLRSAEQLGALEAELVLGDAAVRLDVAAREVLTAAGRTLRADAVVLATGVTPCRLPGQDGLAGVHVLRTLDDALALREHLLAGPRLVVVGEGVLGAEVAATARGMGLDVTLAGLGRAVLADQLGDRIGGALTRLHAERGVRLRLGAAVRELTGSGGRVTGVRLATGELLPADAVVVAVGSRPATGWLAGSGLPVDDGVVCDAFCRAAPGVYAVGDVASWHHEGLGRRLRLENRTNAVEQAQIVAANVLGGERPYVPVPYFWTDQYDVKIQAYGLPTAAAEVEVVEGDPEDGRFVALYREGGAVTGVLGWNMAKAARLRRPLVAAAMAPATSPATSPATPSPATPSPAASPATPSPAAAPAARVNTRA</sequence>
<dbReference type="InterPro" id="IPR036188">
    <property type="entry name" value="FAD/NAD-bd_sf"/>
</dbReference>
<dbReference type="GO" id="GO:0016651">
    <property type="term" value="F:oxidoreductase activity, acting on NAD(P)H"/>
    <property type="evidence" value="ECO:0007669"/>
    <property type="project" value="TreeGrafter"/>
</dbReference>
<feature type="compositionally biased region" description="Low complexity" evidence="5">
    <location>
        <begin position="389"/>
        <end position="399"/>
    </location>
</feature>
<evidence type="ECO:0000256" key="1">
    <source>
        <dbReference type="ARBA" id="ARBA00001974"/>
    </source>
</evidence>
<dbReference type="InterPro" id="IPR023753">
    <property type="entry name" value="FAD/NAD-binding_dom"/>
</dbReference>
<feature type="region of interest" description="Disordered" evidence="5">
    <location>
        <begin position="389"/>
        <end position="429"/>
    </location>
</feature>
<feature type="compositionally biased region" description="Low complexity" evidence="5">
    <location>
        <begin position="407"/>
        <end position="423"/>
    </location>
</feature>
<proteinExistence type="predicted"/>
<dbReference type="PANTHER" id="PTHR43557">
    <property type="entry name" value="APOPTOSIS-INDUCING FACTOR 1"/>
    <property type="match status" value="1"/>
</dbReference>
<dbReference type="Pfam" id="PF07992">
    <property type="entry name" value="Pyr_redox_2"/>
    <property type="match status" value="1"/>
</dbReference>
<name>A0A7Y6M2U2_9ACTN</name>
<evidence type="ECO:0000256" key="5">
    <source>
        <dbReference type="SAM" id="MobiDB-lite"/>
    </source>
</evidence>
<evidence type="ECO:0000256" key="3">
    <source>
        <dbReference type="ARBA" id="ARBA00022827"/>
    </source>
</evidence>
<evidence type="ECO:0000256" key="4">
    <source>
        <dbReference type="ARBA" id="ARBA00023002"/>
    </source>
</evidence>
<comment type="caution">
    <text evidence="8">The sequence shown here is derived from an EMBL/GenBank/DDBJ whole genome shotgun (WGS) entry which is preliminary data.</text>
</comment>
<dbReference type="PRINTS" id="PR00368">
    <property type="entry name" value="FADPNR"/>
</dbReference>
<organism evidence="8 9">
    <name type="scientific">Nonomuraea montanisoli</name>
    <dbReference type="NCBI Taxonomy" id="2741721"/>
    <lineage>
        <taxon>Bacteria</taxon>
        <taxon>Bacillati</taxon>
        <taxon>Actinomycetota</taxon>
        <taxon>Actinomycetes</taxon>
        <taxon>Streptosporangiales</taxon>
        <taxon>Streptosporangiaceae</taxon>
        <taxon>Nonomuraea</taxon>
    </lineage>
</organism>
<dbReference type="SUPFAM" id="SSF51905">
    <property type="entry name" value="FAD/NAD(P)-binding domain"/>
    <property type="match status" value="1"/>
</dbReference>
<dbReference type="PRINTS" id="PR00411">
    <property type="entry name" value="PNDRDTASEI"/>
</dbReference>
<keyword evidence="2" id="KW-0285">Flavoprotein</keyword>
<dbReference type="GO" id="GO:0005737">
    <property type="term" value="C:cytoplasm"/>
    <property type="evidence" value="ECO:0007669"/>
    <property type="project" value="TreeGrafter"/>
</dbReference>
<keyword evidence="9" id="KW-1185">Reference proteome</keyword>
<dbReference type="InterPro" id="IPR050446">
    <property type="entry name" value="FAD-oxidoreductase/Apoptosis"/>
</dbReference>
<dbReference type="SUPFAM" id="SSF55424">
    <property type="entry name" value="FAD/NAD-linked reductases, dimerisation (C-terminal) domain"/>
    <property type="match status" value="1"/>
</dbReference>
<dbReference type="Gene3D" id="3.30.390.30">
    <property type="match status" value="1"/>
</dbReference>
<dbReference type="PANTHER" id="PTHR43557:SF2">
    <property type="entry name" value="RIESKE DOMAIN-CONTAINING PROTEIN-RELATED"/>
    <property type="match status" value="1"/>
</dbReference>
<dbReference type="InterPro" id="IPR016156">
    <property type="entry name" value="FAD/NAD-linked_Rdtase_dimer_sf"/>
</dbReference>
<evidence type="ECO:0000313" key="8">
    <source>
        <dbReference type="EMBL" id="NUW31846.1"/>
    </source>
</evidence>
<reference evidence="8 9" key="1">
    <citation type="submission" date="2020-06" db="EMBL/GenBank/DDBJ databases">
        <title>Nonomuraea sp. SMC257, a novel actinomycete isolated from soil.</title>
        <authorList>
            <person name="Chanama M."/>
        </authorList>
    </citation>
    <scope>NUCLEOTIDE SEQUENCE [LARGE SCALE GENOMIC DNA]</scope>
    <source>
        <strain evidence="8 9">SMC257</strain>
    </source>
</reference>
<accession>A0A7Y6M2U2</accession>
<evidence type="ECO:0000259" key="7">
    <source>
        <dbReference type="Pfam" id="PF14759"/>
    </source>
</evidence>
<dbReference type="Proteomes" id="UP000586042">
    <property type="component" value="Unassembled WGS sequence"/>
</dbReference>
<protein>
    <submittedName>
        <fullName evidence="8">FAD-dependent oxidoreductase</fullName>
    </submittedName>
</protein>
<dbReference type="EMBL" id="JABWGN010000004">
    <property type="protein sequence ID" value="NUW31846.1"/>
    <property type="molecule type" value="Genomic_DNA"/>
</dbReference>
<feature type="domain" description="Reductase C-terminal" evidence="7">
    <location>
        <begin position="321"/>
        <end position="399"/>
    </location>
</feature>